<reference evidence="1" key="1">
    <citation type="submission" date="2020-07" db="EMBL/GenBank/DDBJ databases">
        <title>Multicomponent nature underlies the extraordinary mechanical properties of spider dragline silk.</title>
        <authorList>
            <person name="Kono N."/>
            <person name="Nakamura H."/>
            <person name="Mori M."/>
            <person name="Yoshida Y."/>
            <person name="Ohtoshi R."/>
            <person name="Malay A.D."/>
            <person name="Moran D.A.P."/>
            <person name="Tomita M."/>
            <person name="Numata K."/>
            <person name="Arakawa K."/>
        </authorList>
    </citation>
    <scope>NUCLEOTIDE SEQUENCE</scope>
</reference>
<protein>
    <submittedName>
        <fullName evidence="1">Uncharacterized protein</fullName>
    </submittedName>
</protein>
<evidence type="ECO:0000313" key="1">
    <source>
        <dbReference type="EMBL" id="GFR27495.1"/>
    </source>
</evidence>
<accession>A0A8X6JAG6</accession>
<name>A0A8X6JAG6_TRICU</name>
<evidence type="ECO:0000313" key="2">
    <source>
        <dbReference type="Proteomes" id="UP000887116"/>
    </source>
</evidence>
<dbReference type="AlphaFoldDB" id="A0A8X6JAG6"/>
<dbReference type="EMBL" id="BMAO01018963">
    <property type="protein sequence ID" value="GFR27495.1"/>
    <property type="molecule type" value="Genomic_DNA"/>
</dbReference>
<dbReference type="OrthoDB" id="10468871at2759"/>
<proteinExistence type="predicted"/>
<dbReference type="Proteomes" id="UP000887116">
    <property type="component" value="Unassembled WGS sequence"/>
</dbReference>
<organism evidence="1 2">
    <name type="scientific">Trichonephila clavata</name>
    <name type="common">Joro spider</name>
    <name type="synonym">Nephila clavata</name>
    <dbReference type="NCBI Taxonomy" id="2740835"/>
    <lineage>
        <taxon>Eukaryota</taxon>
        <taxon>Metazoa</taxon>
        <taxon>Ecdysozoa</taxon>
        <taxon>Arthropoda</taxon>
        <taxon>Chelicerata</taxon>
        <taxon>Arachnida</taxon>
        <taxon>Araneae</taxon>
        <taxon>Araneomorphae</taxon>
        <taxon>Entelegynae</taxon>
        <taxon>Araneoidea</taxon>
        <taxon>Nephilidae</taxon>
        <taxon>Trichonephila</taxon>
    </lineage>
</organism>
<comment type="caution">
    <text evidence="1">The sequence shown here is derived from an EMBL/GenBank/DDBJ whole genome shotgun (WGS) entry which is preliminary data.</text>
</comment>
<gene>
    <name evidence="1" type="ORF">TNCT_371161</name>
</gene>
<keyword evidence="2" id="KW-1185">Reference proteome</keyword>
<sequence>MEMEPNQRGLRTGKENCFKTFALRQHRDSQFRVLIWSSPGTDERGLLISVGATAPKETSAPLSLRSNDEMIGRRWSNDKPRDRCRGGSAGCQGATARGFGWRIW</sequence>